<organism evidence="2">
    <name type="scientific">Dendrolimus kikuchii nucleopolyhedrovirus</name>
    <dbReference type="NCBI Taxonomy" id="1219875"/>
    <lineage>
        <taxon>Viruses</taxon>
        <taxon>Viruses incertae sedis</taxon>
        <taxon>Naldaviricetes</taxon>
        <taxon>Lefavirales</taxon>
        <taxon>Baculoviridae</taxon>
        <taxon>Alphabaculovirus</taxon>
    </lineage>
</organism>
<dbReference type="EMBL" id="JX193905">
    <property type="protein sequence ID" value="AFS51904.1"/>
    <property type="molecule type" value="Genomic_DNA"/>
</dbReference>
<dbReference type="PROSITE" id="PS51750">
    <property type="entry name" value="BRO_N"/>
    <property type="match status" value="1"/>
</dbReference>
<sequence>MALAKIEFVNGPLEVFTVQDDKRENWMVANPFAEALGYSNCKNAIFKYVSGDNQKNYEEIKSTRFEATDDSSPLPRNVQAKTRFINQAGVFELISASEMPAAKRFKQWNANDLLPKLCQEGEYSMVEDAPQDIAEGMNVVHAATNEGVEASWAKNLEFYKSALVKKTKPWPRRTRLSPPKPTKIGS</sequence>
<evidence type="ECO:0000259" key="1">
    <source>
        <dbReference type="PROSITE" id="PS51750"/>
    </source>
</evidence>
<reference evidence="2" key="1">
    <citation type="submission" date="2012-06" db="EMBL/GenBank/DDBJ databases">
        <title>Genomic sequencing and analysis of the Dendrolimus kikuchii nucleopolyhedrovirus.</title>
        <authorList>
            <person name="Yang M.M."/>
        </authorList>
    </citation>
    <scope>NUCLEOTIDE SEQUENCE</scope>
    <source>
        <strain evidence="2">YN</strain>
    </source>
</reference>
<name>V9LSP3_9ABAC</name>
<accession>V9LSP3</accession>
<feature type="domain" description="Bro-N" evidence="1">
    <location>
        <begin position="1"/>
        <end position="121"/>
    </location>
</feature>
<protein>
    <submittedName>
        <fullName evidence="2">DekiORF26</fullName>
    </submittedName>
</protein>
<dbReference type="SMART" id="SM01040">
    <property type="entry name" value="Bro-N"/>
    <property type="match status" value="1"/>
</dbReference>
<evidence type="ECO:0000313" key="2">
    <source>
        <dbReference type="EMBL" id="AFS51904.1"/>
    </source>
</evidence>
<proteinExistence type="predicted"/>
<gene>
    <name evidence="2" type="primary">dk-bro-1</name>
</gene>
<dbReference type="Pfam" id="PF02498">
    <property type="entry name" value="Bro-N"/>
    <property type="match status" value="1"/>
</dbReference>
<dbReference type="InterPro" id="IPR003497">
    <property type="entry name" value="BRO_N_domain"/>
</dbReference>